<keyword evidence="2" id="KW-1185">Reference proteome</keyword>
<comment type="caution">
    <text evidence="1">The sequence shown here is derived from an EMBL/GenBank/DDBJ whole genome shotgun (WGS) entry which is preliminary data.</text>
</comment>
<evidence type="ECO:0000313" key="2">
    <source>
        <dbReference type="Proteomes" id="UP001595748"/>
    </source>
</evidence>
<gene>
    <name evidence="1" type="ORF">ACFOPQ_14415</name>
</gene>
<name>A0ABV8A974_9DEIO</name>
<dbReference type="Proteomes" id="UP001595748">
    <property type="component" value="Unassembled WGS sequence"/>
</dbReference>
<dbReference type="EMBL" id="JBHRZF010000167">
    <property type="protein sequence ID" value="MFC3861959.1"/>
    <property type="molecule type" value="Genomic_DNA"/>
</dbReference>
<dbReference type="PROSITE" id="PS51257">
    <property type="entry name" value="PROKAR_LIPOPROTEIN"/>
    <property type="match status" value="1"/>
</dbReference>
<dbReference type="RefSeq" id="WP_380079364.1">
    <property type="nucleotide sequence ID" value="NZ_JBHRZF010000167.1"/>
</dbReference>
<dbReference type="Pfam" id="PF11303">
    <property type="entry name" value="DUF3105"/>
    <property type="match status" value="1"/>
</dbReference>
<reference evidence="2" key="1">
    <citation type="journal article" date="2019" name="Int. J. Syst. Evol. Microbiol.">
        <title>The Global Catalogue of Microorganisms (GCM) 10K type strain sequencing project: providing services to taxonomists for standard genome sequencing and annotation.</title>
        <authorList>
            <consortium name="The Broad Institute Genomics Platform"/>
            <consortium name="The Broad Institute Genome Sequencing Center for Infectious Disease"/>
            <person name="Wu L."/>
            <person name="Ma J."/>
        </authorList>
    </citation>
    <scope>NUCLEOTIDE SEQUENCE [LARGE SCALE GENOMIC DNA]</scope>
    <source>
        <strain evidence="2">CCTCC AB 2013263</strain>
    </source>
</reference>
<organism evidence="1 2">
    <name type="scientific">Deinococcus antarcticus</name>
    <dbReference type="NCBI Taxonomy" id="1298767"/>
    <lineage>
        <taxon>Bacteria</taxon>
        <taxon>Thermotogati</taxon>
        <taxon>Deinococcota</taxon>
        <taxon>Deinococci</taxon>
        <taxon>Deinococcales</taxon>
        <taxon>Deinococcaceae</taxon>
        <taxon>Deinococcus</taxon>
    </lineage>
</organism>
<evidence type="ECO:0000313" key="1">
    <source>
        <dbReference type="EMBL" id="MFC3861959.1"/>
    </source>
</evidence>
<dbReference type="InterPro" id="IPR021454">
    <property type="entry name" value="DUF3105"/>
</dbReference>
<sequence length="186" mass="20230">MRYLEEVRRVVLPLLFFLLSACGPQKPKEISDLRVFDFLGGDVRSGSIGYDASPPAGGPYNALWQSCGTYTAPIYDEYAVHSLARGAIWVTYRPGLAAAELEKIDAVLATPIKVRKNDQDVELRAKTLLSPRDNLPAPIVMTAWNAQITAQTADDERLKLFVERFGAGDRVPEAGAGCAGGFTGTR</sequence>
<accession>A0ABV8A974</accession>
<proteinExistence type="predicted"/>
<protein>
    <submittedName>
        <fullName evidence="1">DUF3105 domain-containing protein</fullName>
    </submittedName>
</protein>